<reference evidence="2 3" key="1">
    <citation type="submission" date="2021-06" db="EMBL/GenBank/DDBJ databases">
        <authorList>
            <person name="Palmer J.M."/>
        </authorList>
    </citation>
    <scope>NUCLEOTIDE SEQUENCE [LARGE SCALE GENOMIC DNA]</scope>
    <source>
        <strain evidence="2 3">GA_2019</strain>
        <tissue evidence="2">Muscle</tissue>
    </source>
</reference>
<organism evidence="2 3">
    <name type="scientific">Goodea atripinnis</name>
    <dbReference type="NCBI Taxonomy" id="208336"/>
    <lineage>
        <taxon>Eukaryota</taxon>
        <taxon>Metazoa</taxon>
        <taxon>Chordata</taxon>
        <taxon>Craniata</taxon>
        <taxon>Vertebrata</taxon>
        <taxon>Euteleostomi</taxon>
        <taxon>Actinopterygii</taxon>
        <taxon>Neopterygii</taxon>
        <taxon>Teleostei</taxon>
        <taxon>Neoteleostei</taxon>
        <taxon>Acanthomorphata</taxon>
        <taxon>Ovalentaria</taxon>
        <taxon>Atherinomorphae</taxon>
        <taxon>Cyprinodontiformes</taxon>
        <taxon>Goodeidae</taxon>
        <taxon>Goodea</taxon>
    </lineage>
</organism>
<evidence type="ECO:0000256" key="1">
    <source>
        <dbReference type="SAM" id="MobiDB-lite"/>
    </source>
</evidence>
<name>A0ABV0NUB2_9TELE</name>
<proteinExistence type="predicted"/>
<dbReference type="EMBL" id="JAHRIO010050879">
    <property type="protein sequence ID" value="MEQ2174985.1"/>
    <property type="molecule type" value="Genomic_DNA"/>
</dbReference>
<protein>
    <submittedName>
        <fullName evidence="2">Uncharacterized protein</fullName>
    </submittedName>
</protein>
<evidence type="ECO:0000313" key="3">
    <source>
        <dbReference type="Proteomes" id="UP001476798"/>
    </source>
</evidence>
<dbReference type="Proteomes" id="UP001476798">
    <property type="component" value="Unassembled WGS sequence"/>
</dbReference>
<gene>
    <name evidence="2" type="ORF">GOODEAATRI_013441</name>
</gene>
<keyword evidence="3" id="KW-1185">Reference proteome</keyword>
<comment type="caution">
    <text evidence="2">The sequence shown here is derived from an EMBL/GenBank/DDBJ whole genome shotgun (WGS) entry which is preliminary data.</text>
</comment>
<sequence length="190" mass="20688">MLDPLQLGNGGPTNPQIKCITVIQPGGDKGMDQIVQVRPMVAGTRRAGGAAPKHLIRADDRYQPGVDRVKGTPRKKARHPFRHGPRTISKAHQTHPHLYQPSTVFSPAATALVSQNFLSGSQGRNAAFKGRVYPGQALPTSHTCWTEALALNQLLLIVGSSWGFGVVQLCLPQPPSPSLRFVYCKVFFNY</sequence>
<evidence type="ECO:0000313" key="2">
    <source>
        <dbReference type="EMBL" id="MEQ2174985.1"/>
    </source>
</evidence>
<feature type="compositionally biased region" description="Basic residues" evidence="1">
    <location>
        <begin position="71"/>
        <end position="85"/>
    </location>
</feature>
<accession>A0ABV0NUB2</accession>
<feature type="region of interest" description="Disordered" evidence="1">
    <location>
        <begin position="64"/>
        <end position="88"/>
    </location>
</feature>